<comment type="subcellular location">
    <subcellularLocation>
        <location evidence="1">Cell membrane</location>
        <topology evidence="1">Multi-pass membrane protein</topology>
    </subcellularLocation>
</comment>
<evidence type="ECO:0000256" key="2">
    <source>
        <dbReference type="ARBA" id="ARBA00006679"/>
    </source>
</evidence>
<dbReference type="PANTHER" id="PTHR33452:SF1">
    <property type="entry name" value="INNER MEMBRANE PROTEIN YPHA-RELATED"/>
    <property type="match status" value="1"/>
</dbReference>
<keyword evidence="4 8" id="KW-0812">Transmembrane</keyword>
<dbReference type="InterPro" id="IPR032808">
    <property type="entry name" value="DoxX"/>
</dbReference>
<feature type="compositionally biased region" description="Basic and acidic residues" evidence="7">
    <location>
        <begin position="14"/>
        <end position="23"/>
    </location>
</feature>
<dbReference type="EMBL" id="AP023396">
    <property type="protein sequence ID" value="BCK54229.1"/>
    <property type="molecule type" value="Genomic_DNA"/>
</dbReference>
<feature type="transmembrane region" description="Helical" evidence="8">
    <location>
        <begin position="108"/>
        <end position="129"/>
    </location>
</feature>
<keyword evidence="6 8" id="KW-0472">Membrane</keyword>
<name>A0A7G1KJT2_9NOCA</name>
<feature type="region of interest" description="Disordered" evidence="7">
    <location>
        <begin position="1"/>
        <end position="103"/>
    </location>
</feature>
<dbReference type="PANTHER" id="PTHR33452">
    <property type="entry name" value="OXIDOREDUCTASE CATD-RELATED"/>
    <property type="match status" value="1"/>
</dbReference>
<dbReference type="KEGG" id="nwl:NWFMUON74_20010"/>
<reference evidence="9 10" key="1">
    <citation type="submission" date="2020-08" db="EMBL/GenBank/DDBJ databases">
        <title>Genome Sequencing of Nocardia wallacei strain FMUON74 and assembly.</title>
        <authorList>
            <person name="Toyokawa M."/>
            <person name="Uesaka K."/>
        </authorList>
    </citation>
    <scope>NUCLEOTIDE SEQUENCE [LARGE SCALE GENOMIC DNA]</scope>
    <source>
        <strain evidence="9 10">FMUON74</strain>
    </source>
</reference>
<protein>
    <recommendedName>
        <fullName evidence="11">DoxX family protein</fullName>
    </recommendedName>
</protein>
<feature type="transmembrane region" description="Helical" evidence="8">
    <location>
        <begin position="212"/>
        <end position="233"/>
    </location>
</feature>
<feature type="compositionally biased region" description="Low complexity" evidence="7">
    <location>
        <begin position="63"/>
        <end position="94"/>
    </location>
</feature>
<feature type="transmembrane region" description="Helical" evidence="8">
    <location>
        <begin position="245"/>
        <end position="265"/>
    </location>
</feature>
<evidence type="ECO:0000256" key="1">
    <source>
        <dbReference type="ARBA" id="ARBA00004651"/>
    </source>
</evidence>
<dbReference type="GeneID" id="80346563"/>
<evidence type="ECO:0000256" key="7">
    <source>
        <dbReference type="SAM" id="MobiDB-lite"/>
    </source>
</evidence>
<keyword evidence="3" id="KW-1003">Cell membrane</keyword>
<feature type="compositionally biased region" description="Polar residues" evidence="7">
    <location>
        <begin position="1"/>
        <end position="11"/>
    </location>
</feature>
<evidence type="ECO:0000256" key="6">
    <source>
        <dbReference type="ARBA" id="ARBA00023136"/>
    </source>
</evidence>
<gene>
    <name evidence="9" type="ORF">NWFMUON74_20010</name>
</gene>
<keyword evidence="5 8" id="KW-1133">Transmembrane helix</keyword>
<dbReference type="AlphaFoldDB" id="A0A7G1KJT2"/>
<organism evidence="9 10">
    <name type="scientific">Nocardia wallacei</name>
    <dbReference type="NCBI Taxonomy" id="480035"/>
    <lineage>
        <taxon>Bacteria</taxon>
        <taxon>Bacillati</taxon>
        <taxon>Actinomycetota</taxon>
        <taxon>Actinomycetes</taxon>
        <taxon>Mycobacteriales</taxon>
        <taxon>Nocardiaceae</taxon>
        <taxon>Nocardia</taxon>
    </lineage>
</organism>
<dbReference type="GO" id="GO:0005886">
    <property type="term" value="C:plasma membrane"/>
    <property type="evidence" value="ECO:0007669"/>
    <property type="project" value="UniProtKB-SubCell"/>
</dbReference>
<sequence>MTDKPNQTPESNEPPDKAAHETASHAATSPFDNPTGEFPPVRPESGKQVPRTDDELGLEPEVPAAGAAGAAGPGESDEPTYAFATIPPAPAATAENGRKRRRDTRRGTLDLGLLGLRLILGLTFLYHGVQKLAGWFHGPGLDGTRHMLEQGGWKHIELSTAMLTISEVGGGALVLLGLATPPAAGALLASIADAWLWKQGMDPGFQYKTTELEAILAGLAAALILTGPGRLSFDRNRGWSTRPAWGSFVVLVLAIAAAVGGWLVLHGGNPFVGTID</sequence>
<evidence type="ECO:0000256" key="5">
    <source>
        <dbReference type="ARBA" id="ARBA00022989"/>
    </source>
</evidence>
<evidence type="ECO:0000256" key="8">
    <source>
        <dbReference type="SAM" id="Phobius"/>
    </source>
</evidence>
<evidence type="ECO:0000313" key="9">
    <source>
        <dbReference type="EMBL" id="BCK54229.1"/>
    </source>
</evidence>
<comment type="similarity">
    <text evidence="2">Belongs to the DoxX family.</text>
</comment>
<evidence type="ECO:0000256" key="3">
    <source>
        <dbReference type="ARBA" id="ARBA00022475"/>
    </source>
</evidence>
<evidence type="ECO:0000313" key="10">
    <source>
        <dbReference type="Proteomes" id="UP000516173"/>
    </source>
</evidence>
<proteinExistence type="inferred from homology"/>
<accession>A0A7G1KJT2</accession>
<feature type="transmembrane region" description="Helical" evidence="8">
    <location>
        <begin position="168"/>
        <end position="191"/>
    </location>
</feature>
<evidence type="ECO:0008006" key="11">
    <source>
        <dbReference type="Google" id="ProtNLM"/>
    </source>
</evidence>
<dbReference type="InterPro" id="IPR051907">
    <property type="entry name" value="DoxX-like_oxidoreductase"/>
</dbReference>
<dbReference type="RefSeq" id="WP_187687520.1">
    <property type="nucleotide sequence ID" value="NZ_AP023396.1"/>
</dbReference>
<dbReference type="Proteomes" id="UP000516173">
    <property type="component" value="Chromosome"/>
</dbReference>
<evidence type="ECO:0000256" key="4">
    <source>
        <dbReference type="ARBA" id="ARBA00022692"/>
    </source>
</evidence>
<dbReference type="Pfam" id="PF07681">
    <property type="entry name" value="DoxX"/>
    <property type="match status" value="1"/>
</dbReference>
<keyword evidence="10" id="KW-1185">Reference proteome</keyword>